<sequence>MVVWAKRVKSGLAAAAFVLTGAVGSFAQEQYPIETVRMIVPYAPGGGGDITGRMIAEEISKRLNTTVVVENIGGASGTIGTEKAARAKPDGATLLLAGSAIFTTAPHLTQIGFDPLKDFVAIANVSESVRMLSVPPSLGVKSYEELVAYGKANPGMLNYASVGLGSTGHIIGVEFLRGAGVEARHIPYSGASQAVQALLSGDVQFVIDAMVIPPTREGKLVPIAVPSENRLADFPDVPTFREVGLKDVRTGGWQAVMAPAGTPPELVQMIEGALKAAAESPEFQTALTRAGFSPRFRTGAQLQQELEAEYAYFGELLKSMEVSRK</sequence>
<dbReference type="SUPFAM" id="SSF53850">
    <property type="entry name" value="Periplasmic binding protein-like II"/>
    <property type="match status" value="1"/>
</dbReference>
<keyword evidence="4" id="KW-1185">Reference proteome</keyword>
<keyword evidence="2" id="KW-0732">Signal</keyword>
<dbReference type="Gene3D" id="3.40.190.150">
    <property type="entry name" value="Bordetella uptake gene, domain 1"/>
    <property type="match status" value="1"/>
</dbReference>
<name>A0ABM8PW41_9HYPH</name>
<dbReference type="Pfam" id="PF03401">
    <property type="entry name" value="TctC"/>
    <property type="match status" value="1"/>
</dbReference>
<dbReference type="Proteomes" id="UP000601041">
    <property type="component" value="Unassembled WGS sequence"/>
</dbReference>
<dbReference type="InterPro" id="IPR042100">
    <property type="entry name" value="Bug_dom1"/>
</dbReference>
<evidence type="ECO:0000313" key="3">
    <source>
        <dbReference type="EMBL" id="CAD7051689.1"/>
    </source>
</evidence>
<dbReference type="Gene3D" id="3.40.190.10">
    <property type="entry name" value="Periplasmic binding protein-like II"/>
    <property type="match status" value="1"/>
</dbReference>
<accession>A0ABM8PW41</accession>
<organism evidence="3 4">
    <name type="scientific">Pseudorhizobium halotolerans</name>
    <dbReference type="NCBI Taxonomy" id="1233081"/>
    <lineage>
        <taxon>Bacteria</taxon>
        <taxon>Pseudomonadati</taxon>
        <taxon>Pseudomonadota</taxon>
        <taxon>Alphaproteobacteria</taxon>
        <taxon>Hyphomicrobiales</taxon>
        <taxon>Rhizobiaceae</taxon>
        <taxon>Rhizobium/Agrobacterium group</taxon>
        <taxon>Pseudorhizobium</taxon>
    </lineage>
</organism>
<evidence type="ECO:0000256" key="2">
    <source>
        <dbReference type="SAM" id="SignalP"/>
    </source>
</evidence>
<feature type="signal peptide" evidence="2">
    <location>
        <begin position="1"/>
        <end position="27"/>
    </location>
</feature>
<gene>
    <name evidence="3" type="ORF">RHAB21_04341</name>
</gene>
<proteinExistence type="inferred from homology"/>
<evidence type="ECO:0000256" key="1">
    <source>
        <dbReference type="ARBA" id="ARBA00006987"/>
    </source>
</evidence>
<reference evidence="3 4" key="1">
    <citation type="submission" date="2020-11" db="EMBL/GenBank/DDBJ databases">
        <authorList>
            <person name="Lassalle F."/>
        </authorList>
    </citation>
    <scope>NUCLEOTIDE SEQUENCE [LARGE SCALE GENOMIC DNA]</scope>
    <source>
        <strain evidence="3 4">AB21</strain>
    </source>
</reference>
<dbReference type="EMBL" id="CABFWE030000011">
    <property type="protein sequence ID" value="CAD7051689.1"/>
    <property type="molecule type" value="Genomic_DNA"/>
</dbReference>
<feature type="chain" id="PRO_5046019250" evidence="2">
    <location>
        <begin position="28"/>
        <end position="325"/>
    </location>
</feature>
<comment type="caution">
    <text evidence="3">The sequence shown here is derived from an EMBL/GenBank/DDBJ whole genome shotgun (WGS) entry which is preliminary data.</text>
</comment>
<dbReference type="CDD" id="cd07012">
    <property type="entry name" value="PBP2_Bug_TTT"/>
    <property type="match status" value="1"/>
</dbReference>
<dbReference type="RefSeq" id="WP_142589385.1">
    <property type="nucleotide sequence ID" value="NZ_CABFWE030000011.1"/>
</dbReference>
<dbReference type="PIRSF" id="PIRSF017082">
    <property type="entry name" value="YflP"/>
    <property type="match status" value="1"/>
</dbReference>
<dbReference type="PANTHER" id="PTHR42928:SF5">
    <property type="entry name" value="BLR1237 PROTEIN"/>
    <property type="match status" value="1"/>
</dbReference>
<comment type="similarity">
    <text evidence="1">Belongs to the UPF0065 (bug) family.</text>
</comment>
<protein>
    <submittedName>
        <fullName evidence="3">Tripartite tricarboxylate transporter substrate binding protein</fullName>
    </submittedName>
</protein>
<dbReference type="PANTHER" id="PTHR42928">
    <property type="entry name" value="TRICARBOXYLATE-BINDING PROTEIN"/>
    <property type="match status" value="1"/>
</dbReference>
<dbReference type="InterPro" id="IPR005064">
    <property type="entry name" value="BUG"/>
</dbReference>
<evidence type="ECO:0000313" key="4">
    <source>
        <dbReference type="Proteomes" id="UP000601041"/>
    </source>
</evidence>